<organism evidence="2 3">
    <name type="scientific">Dendrobium nobile</name>
    <name type="common">Orchid</name>
    <dbReference type="NCBI Taxonomy" id="94219"/>
    <lineage>
        <taxon>Eukaryota</taxon>
        <taxon>Viridiplantae</taxon>
        <taxon>Streptophyta</taxon>
        <taxon>Embryophyta</taxon>
        <taxon>Tracheophyta</taxon>
        <taxon>Spermatophyta</taxon>
        <taxon>Magnoliopsida</taxon>
        <taxon>Liliopsida</taxon>
        <taxon>Asparagales</taxon>
        <taxon>Orchidaceae</taxon>
        <taxon>Epidendroideae</taxon>
        <taxon>Malaxideae</taxon>
        <taxon>Dendrobiinae</taxon>
        <taxon>Dendrobium</taxon>
    </lineage>
</organism>
<dbReference type="EMBL" id="JAGYWB010000014">
    <property type="protein sequence ID" value="KAI0498591.1"/>
    <property type="molecule type" value="Genomic_DNA"/>
</dbReference>
<protein>
    <recommendedName>
        <fullName evidence="1">Reverse transcriptase Ty1/copia-type domain-containing protein</fullName>
    </recommendedName>
</protein>
<evidence type="ECO:0000313" key="2">
    <source>
        <dbReference type="EMBL" id="KAI0498591.1"/>
    </source>
</evidence>
<proteinExistence type="predicted"/>
<evidence type="ECO:0000259" key="1">
    <source>
        <dbReference type="Pfam" id="PF07727"/>
    </source>
</evidence>
<dbReference type="Pfam" id="PF07727">
    <property type="entry name" value="RVT_2"/>
    <property type="match status" value="1"/>
</dbReference>
<accession>A0A8T3AR70</accession>
<reference evidence="2" key="1">
    <citation type="journal article" date="2022" name="Front. Genet.">
        <title>Chromosome-Scale Assembly of the Dendrobium nobile Genome Provides Insights Into the Molecular Mechanism of the Biosynthesis of the Medicinal Active Ingredient of Dendrobium.</title>
        <authorList>
            <person name="Xu Q."/>
            <person name="Niu S.-C."/>
            <person name="Li K.-L."/>
            <person name="Zheng P.-J."/>
            <person name="Zhang X.-J."/>
            <person name="Jia Y."/>
            <person name="Liu Y."/>
            <person name="Niu Y.-X."/>
            <person name="Yu L.-H."/>
            <person name="Chen D.-F."/>
            <person name="Zhang G.-Q."/>
        </authorList>
    </citation>
    <scope>NUCLEOTIDE SEQUENCE</scope>
    <source>
        <tissue evidence="2">Leaf</tissue>
    </source>
</reference>
<evidence type="ECO:0000313" key="3">
    <source>
        <dbReference type="Proteomes" id="UP000829196"/>
    </source>
</evidence>
<gene>
    <name evidence="2" type="ORF">KFK09_019481</name>
</gene>
<comment type="caution">
    <text evidence="2">The sequence shown here is derived from an EMBL/GenBank/DDBJ whole genome shotgun (WGS) entry which is preliminary data.</text>
</comment>
<dbReference type="Proteomes" id="UP000829196">
    <property type="component" value="Unassembled WGS sequence"/>
</dbReference>
<sequence>MFLIYLVVNGYSAQNTTLTNPLCIIKLAWLHRASTKNLVLITSIPLVQLQVSHNSNLLHFVVHRNCRIIQLDVSNAFLHGSLDKTVYMMQPPGFKDPNFPNHVCLLKKALYGLKQAPRCYIHKLSLGFWITC</sequence>
<keyword evidence="3" id="KW-1185">Reference proteome</keyword>
<dbReference type="OrthoDB" id="1747567at2759"/>
<dbReference type="AlphaFoldDB" id="A0A8T3AR70"/>
<feature type="domain" description="Reverse transcriptase Ty1/copia-type" evidence="1">
    <location>
        <begin position="45"/>
        <end position="125"/>
    </location>
</feature>
<name>A0A8T3AR70_DENNO</name>
<dbReference type="InterPro" id="IPR013103">
    <property type="entry name" value="RVT_2"/>
</dbReference>